<evidence type="ECO:0000256" key="1">
    <source>
        <dbReference type="SAM" id="Coils"/>
    </source>
</evidence>
<comment type="caution">
    <text evidence="2">The sequence shown here is derived from an EMBL/GenBank/DDBJ whole genome shotgun (WGS) entry which is preliminary data.</text>
</comment>
<protein>
    <submittedName>
        <fullName evidence="2">Uncharacterized protein</fullName>
    </submittedName>
</protein>
<dbReference type="RefSeq" id="WP_336824587.1">
    <property type="nucleotide sequence ID" value="NZ_JBHTLT010000114.1"/>
</dbReference>
<name>A0ABW3U0B5_9BACL</name>
<gene>
    <name evidence="2" type="ORF">ACFQ38_13800</name>
</gene>
<proteinExistence type="predicted"/>
<evidence type="ECO:0000313" key="3">
    <source>
        <dbReference type="Proteomes" id="UP001597231"/>
    </source>
</evidence>
<accession>A0ABW3U0B5</accession>
<keyword evidence="3" id="KW-1185">Reference proteome</keyword>
<reference evidence="3" key="1">
    <citation type="journal article" date="2019" name="Int. J. Syst. Evol. Microbiol.">
        <title>The Global Catalogue of Microorganisms (GCM) 10K type strain sequencing project: providing services to taxonomists for standard genome sequencing and annotation.</title>
        <authorList>
            <consortium name="The Broad Institute Genomics Platform"/>
            <consortium name="The Broad Institute Genome Sequencing Center for Infectious Disease"/>
            <person name="Wu L."/>
            <person name="Ma J."/>
        </authorList>
    </citation>
    <scope>NUCLEOTIDE SEQUENCE [LARGE SCALE GENOMIC DNA]</scope>
    <source>
        <strain evidence="3">CCUG 53915</strain>
    </source>
</reference>
<evidence type="ECO:0000313" key="2">
    <source>
        <dbReference type="EMBL" id="MFD1206167.1"/>
    </source>
</evidence>
<dbReference type="EMBL" id="JBHTLT010000114">
    <property type="protein sequence ID" value="MFD1206167.1"/>
    <property type="molecule type" value="Genomic_DNA"/>
</dbReference>
<organism evidence="2 3">
    <name type="scientific">Sporosarcina contaminans</name>
    <dbReference type="NCBI Taxonomy" id="633403"/>
    <lineage>
        <taxon>Bacteria</taxon>
        <taxon>Bacillati</taxon>
        <taxon>Bacillota</taxon>
        <taxon>Bacilli</taxon>
        <taxon>Bacillales</taxon>
        <taxon>Caryophanaceae</taxon>
        <taxon>Sporosarcina</taxon>
    </lineage>
</organism>
<dbReference type="Proteomes" id="UP001597231">
    <property type="component" value="Unassembled WGS sequence"/>
</dbReference>
<feature type="coiled-coil region" evidence="1">
    <location>
        <begin position="6"/>
        <end position="33"/>
    </location>
</feature>
<sequence length="49" mass="6160">MYFTDREVVQRHMQDIQQEVNEYRMERKAKNNSKRTKSSFRALLSYWFL</sequence>
<keyword evidence="1" id="KW-0175">Coiled coil</keyword>